<comment type="subcellular location">
    <subcellularLocation>
        <location evidence="3">Cytoplasm</location>
    </subcellularLocation>
    <subcellularLocation>
        <location evidence="2">Nucleus</location>
        <location evidence="2">PML body</location>
    </subcellularLocation>
</comment>
<feature type="compositionally biased region" description="Acidic residues" evidence="17">
    <location>
        <begin position="150"/>
        <end position="159"/>
    </location>
</feature>
<dbReference type="GO" id="GO:0036297">
    <property type="term" value="P:interstrand cross-link repair"/>
    <property type="evidence" value="ECO:0007669"/>
    <property type="project" value="InterPro"/>
</dbReference>
<keyword evidence="8" id="KW-0808">Transferase</keyword>
<dbReference type="SUPFAM" id="SSF57850">
    <property type="entry name" value="RING/U-box"/>
    <property type="match status" value="1"/>
</dbReference>
<dbReference type="SMART" id="SM00184">
    <property type="entry name" value="RING"/>
    <property type="match status" value="1"/>
</dbReference>
<evidence type="ECO:0000256" key="14">
    <source>
        <dbReference type="PROSITE-ProRule" id="PRU00175"/>
    </source>
</evidence>
<evidence type="ECO:0000256" key="8">
    <source>
        <dbReference type="ARBA" id="ARBA00022679"/>
    </source>
</evidence>
<evidence type="ECO:0000256" key="2">
    <source>
        <dbReference type="ARBA" id="ARBA00004322"/>
    </source>
</evidence>
<keyword evidence="20" id="KW-1185">Reference proteome</keyword>
<dbReference type="InterPro" id="IPR013083">
    <property type="entry name" value="Znf_RING/FYVE/PHD"/>
</dbReference>
<evidence type="ECO:0000256" key="5">
    <source>
        <dbReference type="ARBA" id="ARBA00012483"/>
    </source>
</evidence>
<proteinExistence type="predicted"/>
<evidence type="ECO:0000256" key="10">
    <source>
        <dbReference type="ARBA" id="ARBA00022763"/>
    </source>
</evidence>
<evidence type="ECO:0000256" key="12">
    <source>
        <dbReference type="ARBA" id="ARBA00023204"/>
    </source>
</evidence>
<dbReference type="PANTHER" id="PTHR16047">
    <property type="entry name" value="RFWD3 PROTEIN"/>
    <property type="match status" value="1"/>
</dbReference>
<dbReference type="GO" id="GO:0016567">
    <property type="term" value="P:protein ubiquitination"/>
    <property type="evidence" value="ECO:0007669"/>
    <property type="project" value="InterPro"/>
</dbReference>
<dbReference type="GO" id="GO:0061630">
    <property type="term" value="F:ubiquitin protein ligase activity"/>
    <property type="evidence" value="ECO:0007669"/>
    <property type="project" value="UniProtKB-EC"/>
</dbReference>
<evidence type="ECO:0000256" key="17">
    <source>
        <dbReference type="SAM" id="MobiDB-lite"/>
    </source>
</evidence>
<evidence type="ECO:0000256" key="13">
    <source>
        <dbReference type="ARBA" id="ARBA00023242"/>
    </source>
</evidence>
<feature type="compositionally biased region" description="Polar residues" evidence="17">
    <location>
        <begin position="130"/>
        <end position="148"/>
    </location>
</feature>
<comment type="pathway">
    <text evidence="4">Protein modification; protein ubiquitination.</text>
</comment>
<evidence type="ECO:0000256" key="4">
    <source>
        <dbReference type="ARBA" id="ARBA00004906"/>
    </source>
</evidence>
<evidence type="ECO:0000313" key="20">
    <source>
        <dbReference type="Proteomes" id="UP001431209"/>
    </source>
</evidence>
<keyword evidence="9" id="KW-0677">Repeat</keyword>
<dbReference type="EC" id="2.3.2.27" evidence="5"/>
<dbReference type="InterPro" id="IPR015943">
    <property type="entry name" value="WD40/YVTN_repeat-like_dom_sf"/>
</dbReference>
<sequence>MNGIITQIASQAEEIFLTQDGSEDEDSCIIEEDTARKKRRISENETQLSFANSLSQNTTFSQIEDTSKINTQELKTSTQTNVPIECIEVLSDDDDDVVEDDTDIFEEQILSFCFSDTTFNSTQDDTIVQSTSTLASPSPTNLSMSCSDMSFDDTQDDEPATVATETPEPPNQDEGNSKCPICLEPWNSTGLHQVCCLQCGHLFGKKCIEKWLQKKKTCPKCYHKTHSNHIRLLFVENISAVDTSRVEHFQSLLDTESKDKKAISTQKTHLELRVKLLEEENEKLRQKLLQSDQMVRTLKSPPKSTNNYITVRNQFPPAITNLPRFPPIIPHQRTNSQHPCNFVLEENLETTNGRTFDFSRIKGENNIFVSYSEPNGACGINRIDLNRAKQQQKITIHNGPIRDVHACSDRTLLLTSSCDKSIRITDLNTNKNILSYQTPSAAWSCAWRLDDSNYCYCGLDDGMFLVCDTRQTRSFLTRISPPTDVQKARPSFCSMVHVLRNQQHNRPIRGVLCATLGGTMFYDESQGYNYSMILPGVSVSACHEQNRCMTTIRASAGSPAYHSLFSLRTGEDNKVVLDGTISSLVGFENGRVLSKSCLFRNKCGESLVTSSDEKSGNLLLWSVDSGEIVQKLSEVVEMGAGAIYDLRYRAGLLGAMSANGVVLYRDE</sequence>
<dbReference type="GO" id="GO:0005737">
    <property type="term" value="C:cytoplasm"/>
    <property type="evidence" value="ECO:0007669"/>
    <property type="project" value="UniProtKB-SubCell"/>
</dbReference>
<evidence type="ECO:0000256" key="1">
    <source>
        <dbReference type="ARBA" id="ARBA00000900"/>
    </source>
</evidence>
<comment type="catalytic activity">
    <reaction evidence="1">
        <text>S-ubiquitinyl-[E2 ubiquitin-conjugating enzyme]-L-cysteine + [acceptor protein]-L-lysine = [E2 ubiquitin-conjugating enzyme]-L-cysteine + N(6)-ubiquitinyl-[acceptor protein]-L-lysine.</text>
        <dbReference type="EC" id="2.3.2.27"/>
    </reaction>
</comment>
<evidence type="ECO:0000256" key="11">
    <source>
        <dbReference type="ARBA" id="ARBA00022786"/>
    </source>
</evidence>
<dbReference type="PANTHER" id="PTHR16047:SF7">
    <property type="entry name" value="E3 UBIQUITIN-PROTEIN LIGASE RFWD3"/>
    <property type="match status" value="1"/>
</dbReference>
<protein>
    <recommendedName>
        <fullName evidence="5">RING-type E3 ubiquitin transferase</fullName>
        <ecNumber evidence="5">2.3.2.27</ecNumber>
    </recommendedName>
</protein>
<evidence type="ECO:0000313" key="19">
    <source>
        <dbReference type="EMBL" id="KAL0482767.1"/>
    </source>
</evidence>
<feature type="region of interest" description="Disordered" evidence="17">
    <location>
        <begin position="130"/>
        <end position="176"/>
    </location>
</feature>
<keyword evidence="14" id="KW-0863">Zinc-finger</keyword>
<evidence type="ECO:0000256" key="7">
    <source>
        <dbReference type="ARBA" id="ARBA00022574"/>
    </source>
</evidence>
<dbReference type="AlphaFoldDB" id="A0AAW2Z2E5"/>
<dbReference type="Pfam" id="PF13639">
    <property type="entry name" value="zf-RING_2"/>
    <property type="match status" value="1"/>
</dbReference>
<comment type="caution">
    <text evidence="19">The sequence shown here is derived from an EMBL/GenBank/DDBJ whole genome shotgun (WGS) entry which is preliminary data.</text>
</comment>
<organism evidence="19 20">
    <name type="scientific">Acrasis kona</name>
    <dbReference type="NCBI Taxonomy" id="1008807"/>
    <lineage>
        <taxon>Eukaryota</taxon>
        <taxon>Discoba</taxon>
        <taxon>Heterolobosea</taxon>
        <taxon>Tetramitia</taxon>
        <taxon>Eutetramitia</taxon>
        <taxon>Acrasidae</taxon>
        <taxon>Acrasis</taxon>
    </lineage>
</organism>
<dbReference type="GO" id="GO:0005634">
    <property type="term" value="C:nucleus"/>
    <property type="evidence" value="ECO:0007669"/>
    <property type="project" value="InterPro"/>
</dbReference>
<keyword evidence="11" id="KW-0833">Ubl conjugation pathway</keyword>
<dbReference type="PROSITE" id="PS50082">
    <property type="entry name" value="WD_REPEATS_2"/>
    <property type="match status" value="1"/>
</dbReference>
<dbReference type="SMART" id="SM00320">
    <property type="entry name" value="WD40"/>
    <property type="match status" value="2"/>
</dbReference>
<name>A0AAW2Z2E5_9EUKA</name>
<evidence type="ECO:0000256" key="16">
    <source>
        <dbReference type="SAM" id="Coils"/>
    </source>
</evidence>
<dbReference type="InterPro" id="IPR036322">
    <property type="entry name" value="WD40_repeat_dom_sf"/>
</dbReference>
<feature type="domain" description="RING-type" evidence="18">
    <location>
        <begin position="179"/>
        <end position="221"/>
    </location>
</feature>
<keyword evidence="7 15" id="KW-0853">WD repeat</keyword>
<keyword evidence="14" id="KW-0479">Metal-binding</keyword>
<evidence type="ECO:0000256" key="9">
    <source>
        <dbReference type="ARBA" id="ARBA00022737"/>
    </source>
</evidence>
<dbReference type="EMBL" id="JAOPGA020000890">
    <property type="protein sequence ID" value="KAL0482767.1"/>
    <property type="molecule type" value="Genomic_DNA"/>
</dbReference>
<dbReference type="InterPro" id="IPR001841">
    <property type="entry name" value="Znf_RING"/>
</dbReference>
<keyword evidence="6" id="KW-0963">Cytoplasm</keyword>
<evidence type="ECO:0000256" key="3">
    <source>
        <dbReference type="ARBA" id="ARBA00004496"/>
    </source>
</evidence>
<gene>
    <name evidence="19" type="ORF">AKO1_011172</name>
</gene>
<dbReference type="InterPro" id="IPR056527">
    <property type="entry name" value="WD40_RFWD3"/>
</dbReference>
<reference evidence="19 20" key="1">
    <citation type="submission" date="2024-03" db="EMBL/GenBank/DDBJ databases">
        <title>The Acrasis kona genome and developmental transcriptomes reveal deep origins of eukaryotic multicellular pathways.</title>
        <authorList>
            <person name="Sheikh S."/>
            <person name="Fu C.-J."/>
            <person name="Brown M.W."/>
            <person name="Baldauf S.L."/>
        </authorList>
    </citation>
    <scope>NUCLEOTIDE SEQUENCE [LARGE SCALE GENOMIC DNA]</scope>
    <source>
        <strain evidence="19 20">ATCC MYA-3509</strain>
    </source>
</reference>
<keyword evidence="13" id="KW-0539">Nucleus</keyword>
<keyword evidence="12" id="KW-0234">DNA repair</keyword>
<dbReference type="CDD" id="cd16450">
    <property type="entry name" value="mRING-C3HGC3_RFWD3"/>
    <property type="match status" value="1"/>
</dbReference>
<evidence type="ECO:0000256" key="6">
    <source>
        <dbReference type="ARBA" id="ARBA00022490"/>
    </source>
</evidence>
<dbReference type="SUPFAM" id="SSF50978">
    <property type="entry name" value="WD40 repeat-like"/>
    <property type="match status" value="1"/>
</dbReference>
<evidence type="ECO:0000256" key="15">
    <source>
        <dbReference type="PROSITE-ProRule" id="PRU00221"/>
    </source>
</evidence>
<dbReference type="Gene3D" id="3.30.40.10">
    <property type="entry name" value="Zinc/RING finger domain, C3HC4 (zinc finger)"/>
    <property type="match status" value="1"/>
</dbReference>
<dbReference type="InterPro" id="IPR001680">
    <property type="entry name" value="WD40_rpt"/>
</dbReference>
<keyword evidence="10" id="KW-0227">DNA damage</keyword>
<dbReference type="Pfam" id="PF23419">
    <property type="entry name" value="WD40_RFWD3"/>
    <property type="match status" value="1"/>
</dbReference>
<accession>A0AAW2Z2E5</accession>
<dbReference type="InterPro" id="IPR037381">
    <property type="entry name" value="RFWD3"/>
</dbReference>
<feature type="repeat" description="WD" evidence="15">
    <location>
        <begin position="394"/>
        <end position="435"/>
    </location>
</feature>
<evidence type="ECO:0000259" key="18">
    <source>
        <dbReference type="PROSITE" id="PS50089"/>
    </source>
</evidence>
<dbReference type="Proteomes" id="UP001431209">
    <property type="component" value="Unassembled WGS sequence"/>
</dbReference>
<feature type="coiled-coil region" evidence="16">
    <location>
        <begin position="260"/>
        <end position="294"/>
    </location>
</feature>
<dbReference type="PROSITE" id="PS50089">
    <property type="entry name" value="ZF_RING_2"/>
    <property type="match status" value="1"/>
</dbReference>
<dbReference type="GO" id="GO:0008270">
    <property type="term" value="F:zinc ion binding"/>
    <property type="evidence" value="ECO:0007669"/>
    <property type="project" value="UniProtKB-KW"/>
</dbReference>
<keyword evidence="16" id="KW-0175">Coiled coil</keyword>
<keyword evidence="14" id="KW-0862">Zinc</keyword>
<dbReference type="Gene3D" id="2.130.10.10">
    <property type="entry name" value="YVTN repeat-like/Quinoprotein amine dehydrogenase"/>
    <property type="match status" value="1"/>
</dbReference>